<accession>A0A2I0R0B0</accession>
<dbReference type="Proteomes" id="UP000236654">
    <property type="component" value="Unassembled WGS sequence"/>
</dbReference>
<name>A0A2I0R0B0_9FLAO</name>
<sequence length="259" mass="30269">MKKLILTTIILTLITIQGYGQKQCDIKTHYEDFISIQKSIYNEKAYLTKGVIETQKKSCFSDLVNNNPMFIDYLLTNFSSNANYQNLLDLPDSIAIRNRYFNDLKKDSLFNSVMTDLVNKTIDKTTPKDRISMDKLLNVAVKYFSIMRLTDEGHYVGKVCVGLNDIKKTESERKPFIEAFSFSSIFKHYQSEEYSMYDEFVKAIKELYKVNLGIDKDEKLLRAQGAMFLLMRNNENLKKMLKNEYEKQKDHLPFVLTDN</sequence>
<proteinExistence type="predicted"/>
<evidence type="ECO:0000313" key="1">
    <source>
        <dbReference type="EMBL" id="PKR79975.1"/>
    </source>
</evidence>
<dbReference type="AlphaFoldDB" id="A0A2I0R0B0"/>
<protein>
    <submittedName>
        <fullName evidence="1">Uncharacterized protein</fullName>
    </submittedName>
</protein>
<dbReference type="RefSeq" id="WP_101335300.1">
    <property type="nucleotide sequence ID" value="NZ_PJNI01000015.1"/>
</dbReference>
<dbReference type="OrthoDB" id="1454383at2"/>
<organism evidence="1 2">
    <name type="scientific">Brumimicrobium salinarum</name>
    <dbReference type="NCBI Taxonomy" id="2058658"/>
    <lineage>
        <taxon>Bacteria</taxon>
        <taxon>Pseudomonadati</taxon>
        <taxon>Bacteroidota</taxon>
        <taxon>Flavobacteriia</taxon>
        <taxon>Flavobacteriales</taxon>
        <taxon>Crocinitomicaceae</taxon>
        <taxon>Brumimicrobium</taxon>
    </lineage>
</organism>
<keyword evidence="2" id="KW-1185">Reference proteome</keyword>
<gene>
    <name evidence="1" type="ORF">CW751_12155</name>
</gene>
<dbReference type="EMBL" id="PJNI01000015">
    <property type="protein sequence ID" value="PKR79975.1"/>
    <property type="molecule type" value="Genomic_DNA"/>
</dbReference>
<comment type="caution">
    <text evidence="1">The sequence shown here is derived from an EMBL/GenBank/DDBJ whole genome shotgun (WGS) entry which is preliminary data.</text>
</comment>
<evidence type="ECO:0000313" key="2">
    <source>
        <dbReference type="Proteomes" id="UP000236654"/>
    </source>
</evidence>
<reference evidence="1 2" key="1">
    <citation type="submission" date="2017-12" db="EMBL/GenBank/DDBJ databases">
        <title>The draft genome sequence of Brumimicrobium saltpan LHR20.</title>
        <authorList>
            <person name="Do Z.-J."/>
            <person name="Luo H.-R."/>
        </authorList>
    </citation>
    <scope>NUCLEOTIDE SEQUENCE [LARGE SCALE GENOMIC DNA]</scope>
    <source>
        <strain evidence="1 2">LHR20</strain>
    </source>
</reference>